<evidence type="ECO:0000313" key="1">
    <source>
        <dbReference type="EMBL" id="KAH7962656.1"/>
    </source>
</evidence>
<dbReference type="Proteomes" id="UP000821837">
    <property type="component" value="Chromosome 3"/>
</dbReference>
<reference evidence="1" key="2">
    <citation type="submission" date="2021-09" db="EMBL/GenBank/DDBJ databases">
        <authorList>
            <person name="Jia N."/>
            <person name="Wang J."/>
            <person name="Shi W."/>
            <person name="Du L."/>
            <person name="Sun Y."/>
            <person name="Zhan W."/>
            <person name="Jiang J."/>
            <person name="Wang Q."/>
            <person name="Zhang B."/>
            <person name="Ji P."/>
            <person name="Sakyi L.B."/>
            <person name="Cui X."/>
            <person name="Yuan T."/>
            <person name="Jiang B."/>
            <person name="Yang W."/>
            <person name="Lam T.T.-Y."/>
            <person name="Chang Q."/>
            <person name="Ding S."/>
            <person name="Wang X."/>
            <person name="Zhu J."/>
            <person name="Ruan X."/>
            <person name="Zhao L."/>
            <person name="Wei J."/>
            <person name="Que T."/>
            <person name="Du C."/>
            <person name="Cheng J."/>
            <person name="Dai P."/>
            <person name="Han X."/>
            <person name="Huang E."/>
            <person name="Gao Y."/>
            <person name="Liu J."/>
            <person name="Shao H."/>
            <person name="Ye R."/>
            <person name="Li L."/>
            <person name="Wei W."/>
            <person name="Wang X."/>
            <person name="Wang C."/>
            <person name="Huo Q."/>
            <person name="Li W."/>
            <person name="Guo W."/>
            <person name="Chen H."/>
            <person name="Chen S."/>
            <person name="Zhou L."/>
            <person name="Zhou L."/>
            <person name="Ni X."/>
            <person name="Tian J."/>
            <person name="Zhou Y."/>
            <person name="Sheng Y."/>
            <person name="Liu T."/>
            <person name="Pan Y."/>
            <person name="Xia L."/>
            <person name="Li J."/>
            <person name="Zhao F."/>
            <person name="Cao W."/>
        </authorList>
    </citation>
    <scope>NUCLEOTIDE SEQUENCE</scope>
    <source>
        <strain evidence="1">Rsan-2018</strain>
        <tissue evidence="1">Larvae</tissue>
    </source>
</reference>
<reference evidence="1" key="1">
    <citation type="journal article" date="2020" name="Cell">
        <title>Large-Scale Comparative Analyses of Tick Genomes Elucidate Their Genetic Diversity and Vector Capacities.</title>
        <authorList>
            <consortium name="Tick Genome and Microbiome Consortium (TIGMIC)"/>
            <person name="Jia N."/>
            <person name="Wang J."/>
            <person name="Shi W."/>
            <person name="Du L."/>
            <person name="Sun Y."/>
            <person name="Zhan W."/>
            <person name="Jiang J.F."/>
            <person name="Wang Q."/>
            <person name="Zhang B."/>
            <person name="Ji P."/>
            <person name="Bell-Sakyi L."/>
            <person name="Cui X.M."/>
            <person name="Yuan T.T."/>
            <person name="Jiang B.G."/>
            <person name="Yang W.F."/>
            <person name="Lam T.T."/>
            <person name="Chang Q.C."/>
            <person name="Ding S.J."/>
            <person name="Wang X.J."/>
            <person name="Zhu J.G."/>
            <person name="Ruan X.D."/>
            <person name="Zhao L."/>
            <person name="Wei J.T."/>
            <person name="Ye R.Z."/>
            <person name="Que T.C."/>
            <person name="Du C.H."/>
            <person name="Zhou Y.H."/>
            <person name="Cheng J.X."/>
            <person name="Dai P.F."/>
            <person name="Guo W.B."/>
            <person name="Han X.H."/>
            <person name="Huang E.J."/>
            <person name="Li L.F."/>
            <person name="Wei W."/>
            <person name="Gao Y.C."/>
            <person name="Liu J.Z."/>
            <person name="Shao H.Z."/>
            <person name="Wang X."/>
            <person name="Wang C.C."/>
            <person name="Yang T.C."/>
            <person name="Huo Q.B."/>
            <person name="Li W."/>
            <person name="Chen H.Y."/>
            <person name="Chen S.E."/>
            <person name="Zhou L.G."/>
            <person name="Ni X.B."/>
            <person name="Tian J.H."/>
            <person name="Sheng Y."/>
            <person name="Liu T."/>
            <person name="Pan Y.S."/>
            <person name="Xia L.Y."/>
            <person name="Li J."/>
            <person name="Zhao F."/>
            <person name="Cao W.C."/>
        </authorList>
    </citation>
    <scope>NUCLEOTIDE SEQUENCE</scope>
    <source>
        <strain evidence="1">Rsan-2018</strain>
    </source>
</reference>
<comment type="caution">
    <text evidence="1">The sequence shown here is derived from an EMBL/GenBank/DDBJ whole genome shotgun (WGS) entry which is preliminary data.</text>
</comment>
<name>A0A9D4T105_RHISA</name>
<protein>
    <submittedName>
        <fullName evidence="1">Uncharacterized protein</fullName>
    </submittedName>
</protein>
<dbReference type="EMBL" id="JABSTV010001249">
    <property type="protein sequence ID" value="KAH7962656.1"/>
    <property type="molecule type" value="Genomic_DNA"/>
</dbReference>
<dbReference type="VEuPathDB" id="VectorBase:RSAN_035938"/>
<evidence type="ECO:0000313" key="2">
    <source>
        <dbReference type="Proteomes" id="UP000821837"/>
    </source>
</evidence>
<keyword evidence="2" id="KW-1185">Reference proteome</keyword>
<dbReference type="AlphaFoldDB" id="A0A9D4T105"/>
<proteinExistence type="predicted"/>
<accession>A0A9D4T105</accession>
<sequence length="114" mass="12448">MTLCGFPYGCEFNSTEMVWSQDTGYIPAKNTLFTLGGIEELLNEAIALVAPENWLRDCAHLERPEKEAWQRDGAIDTTIDSIIIPQGSESSSFSDSSVSDISGVQKLMNPVCTG</sequence>
<gene>
    <name evidence="1" type="ORF">HPB52_017333</name>
</gene>
<organism evidence="1 2">
    <name type="scientific">Rhipicephalus sanguineus</name>
    <name type="common">Brown dog tick</name>
    <name type="synonym">Ixodes sanguineus</name>
    <dbReference type="NCBI Taxonomy" id="34632"/>
    <lineage>
        <taxon>Eukaryota</taxon>
        <taxon>Metazoa</taxon>
        <taxon>Ecdysozoa</taxon>
        <taxon>Arthropoda</taxon>
        <taxon>Chelicerata</taxon>
        <taxon>Arachnida</taxon>
        <taxon>Acari</taxon>
        <taxon>Parasitiformes</taxon>
        <taxon>Ixodida</taxon>
        <taxon>Ixodoidea</taxon>
        <taxon>Ixodidae</taxon>
        <taxon>Rhipicephalinae</taxon>
        <taxon>Rhipicephalus</taxon>
        <taxon>Rhipicephalus</taxon>
    </lineage>
</organism>